<dbReference type="EMBL" id="ML978069">
    <property type="protein sequence ID" value="KAF2016677.1"/>
    <property type="molecule type" value="Genomic_DNA"/>
</dbReference>
<dbReference type="InterPro" id="IPR036249">
    <property type="entry name" value="Thioredoxin-like_sf"/>
</dbReference>
<protein>
    <submittedName>
        <fullName evidence="4">Putative glutathione S-transferase</fullName>
    </submittedName>
</protein>
<dbReference type="CDD" id="cd03046">
    <property type="entry name" value="GST_N_GTT1_like"/>
    <property type="match status" value="1"/>
</dbReference>
<dbReference type="OrthoDB" id="2309723at2759"/>
<dbReference type="Proteomes" id="UP000799778">
    <property type="component" value="Unassembled WGS sequence"/>
</dbReference>
<evidence type="ECO:0000259" key="2">
    <source>
        <dbReference type="PROSITE" id="PS50404"/>
    </source>
</evidence>
<comment type="similarity">
    <text evidence="1">Belongs to the GST superfamily.</text>
</comment>
<accession>A0A6A5XV35</accession>
<dbReference type="PROSITE" id="PS50404">
    <property type="entry name" value="GST_NTER"/>
    <property type="match status" value="1"/>
</dbReference>
<dbReference type="Pfam" id="PF14497">
    <property type="entry name" value="GST_C_3"/>
    <property type="match status" value="1"/>
</dbReference>
<dbReference type="Gene3D" id="1.20.1050.10">
    <property type="match status" value="1"/>
</dbReference>
<reference evidence="4" key="1">
    <citation type="journal article" date="2020" name="Stud. Mycol.">
        <title>101 Dothideomycetes genomes: a test case for predicting lifestyles and emergence of pathogens.</title>
        <authorList>
            <person name="Haridas S."/>
            <person name="Albert R."/>
            <person name="Binder M."/>
            <person name="Bloem J."/>
            <person name="Labutti K."/>
            <person name="Salamov A."/>
            <person name="Andreopoulos B."/>
            <person name="Baker S."/>
            <person name="Barry K."/>
            <person name="Bills G."/>
            <person name="Bluhm B."/>
            <person name="Cannon C."/>
            <person name="Castanera R."/>
            <person name="Culley D."/>
            <person name="Daum C."/>
            <person name="Ezra D."/>
            <person name="Gonzalez J."/>
            <person name="Henrissat B."/>
            <person name="Kuo A."/>
            <person name="Liang C."/>
            <person name="Lipzen A."/>
            <person name="Lutzoni F."/>
            <person name="Magnuson J."/>
            <person name="Mondo S."/>
            <person name="Nolan M."/>
            <person name="Ohm R."/>
            <person name="Pangilinan J."/>
            <person name="Park H.-J."/>
            <person name="Ramirez L."/>
            <person name="Alfaro M."/>
            <person name="Sun H."/>
            <person name="Tritt A."/>
            <person name="Yoshinaga Y."/>
            <person name="Zwiers L.-H."/>
            <person name="Turgeon B."/>
            <person name="Goodwin S."/>
            <person name="Spatafora J."/>
            <person name="Crous P."/>
            <person name="Grigoriev I."/>
        </authorList>
    </citation>
    <scope>NUCLEOTIDE SEQUENCE</scope>
    <source>
        <strain evidence="4">CBS 175.79</strain>
    </source>
</reference>
<dbReference type="InterPro" id="IPR036282">
    <property type="entry name" value="Glutathione-S-Trfase_C_sf"/>
</dbReference>
<dbReference type="InterPro" id="IPR004045">
    <property type="entry name" value="Glutathione_S-Trfase_N"/>
</dbReference>
<dbReference type="SUPFAM" id="SSF47616">
    <property type="entry name" value="GST C-terminal domain-like"/>
    <property type="match status" value="1"/>
</dbReference>
<dbReference type="SUPFAM" id="SSF52833">
    <property type="entry name" value="Thioredoxin-like"/>
    <property type="match status" value="1"/>
</dbReference>
<dbReference type="InterPro" id="IPR004046">
    <property type="entry name" value="GST_C"/>
</dbReference>
<dbReference type="SFLD" id="SFLDS00019">
    <property type="entry name" value="Glutathione_Transferase_(cytos"/>
    <property type="match status" value="1"/>
</dbReference>
<dbReference type="RefSeq" id="XP_033385016.1">
    <property type="nucleotide sequence ID" value="XM_033532046.1"/>
</dbReference>
<name>A0A6A5XV35_9PLEO</name>
<evidence type="ECO:0000313" key="5">
    <source>
        <dbReference type="Proteomes" id="UP000799778"/>
    </source>
</evidence>
<dbReference type="PROSITE" id="PS50405">
    <property type="entry name" value="GST_CTER"/>
    <property type="match status" value="1"/>
</dbReference>
<dbReference type="PANTHER" id="PTHR44051:SF9">
    <property type="entry name" value="GLUTATHIONE S-TRANSFERASE 1"/>
    <property type="match status" value="1"/>
</dbReference>
<gene>
    <name evidence="4" type="ORF">BU24DRAFT_462805</name>
</gene>
<proteinExistence type="inferred from homology"/>
<organism evidence="4 5">
    <name type="scientific">Aaosphaeria arxii CBS 175.79</name>
    <dbReference type="NCBI Taxonomy" id="1450172"/>
    <lineage>
        <taxon>Eukaryota</taxon>
        <taxon>Fungi</taxon>
        <taxon>Dikarya</taxon>
        <taxon>Ascomycota</taxon>
        <taxon>Pezizomycotina</taxon>
        <taxon>Dothideomycetes</taxon>
        <taxon>Pleosporomycetidae</taxon>
        <taxon>Pleosporales</taxon>
        <taxon>Pleosporales incertae sedis</taxon>
        <taxon>Aaosphaeria</taxon>
    </lineage>
</organism>
<sequence>MAEPPSPPNPQPSKQTIIPKLHLLAHSQAQRVLWILEELSASKGLHYELERYPRSRASLASLSKIHPLGKSPILTLSTTDSSPPPTIQVQPGLLTESVSILQYLSDEFGGDTYVPESLEDKRRDAFFTVFAADTLSLKNDFAIIYDVPAQVVPWGFKTIVWALTRPMVNHWLSDLQPIYQLLEDALSDEKPWFAGKKMGLSDVNMTWGMDVSVHRKYIDLKKFPKLAEWYERIESREGYQSALKKGLGFDLNSWGQ</sequence>
<dbReference type="GeneID" id="54289443"/>
<dbReference type="GO" id="GO:0016740">
    <property type="term" value="F:transferase activity"/>
    <property type="evidence" value="ECO:0007669"/>
    <property type="project" value="UniProtKB-KW"/>
</dbReference>
<dbReference type="AlphaFoldDB" id="A0A6A5XV35"/>
<keyword evidence="4" id="KW-0808">Transferase</keyword>
<dbReference type="PANTHER" id="PTHR44051">
    <property type="entry name" value="GLUTATHIONE S-TRANSFERASE-RELATED"/>
    <property type="match status" value="1"/>
</dbReference>
<keyword evidence="5" id="KW-1185">Reference proteome</keyword>
<evidence type="ECO:0000256" key="1">
    <source>
        <dbReference type="ARBA" id="ARBA00007409"/>
    </source>
</evidence>
<evidence type="ECO:0000313" key="4">
    <source>
        <dbReference type="EMBL" id="KAF2016677.1"/>
    </source>
</evidence>
<dbReference type="InterPro" id="IPR010987">
    <property type="entry name" value="Glutathione-S-Trfase_C-like"/>
</dbReference>
<feature type="domain" description="GST C-terminal" evidence="3">
    <location>
        <begin position="117"/>
        <end position="256"/>
    </location>
</feature>
<dbReference type="InterPro" id="IPR040079">
    <property type="entry name" value="Glutathione_S-Trfase"/>
</dbReference>
<feature type="domain" description="GST N-terminal" evidence="2">
    <location>
        <begin position="20"/>
        <end position="112"/>
    </location>
</feature>
<evidence type="ECO:0000259" key="3">
    <source>
        <dbReference type="PROSITE" id="PS50405"/>
    </source>
</evidence>
<dbReference type="Gene3D" id="3.40.30.10">
    <property type="entry name" value="Glutaredoxin"/>
    <property type="match status" value="1"/>
</dbReference>